<dbReference type="RefSeq" id="WP_104937140.1">
    <property type="nucleotide sequence ID" value="NZ_CP021255.1"/>
</dbReference>
<evidence type="ECO:0000256" key="4">
    <source>
        <dbReference type="ARBA" id="ARBA00022993"/>
    </source>
</evidence>
<evidence type="ECO:0000256" key="6">
    <source>
        <dbReference type="NCBIfam" id="TIGR00152"/>
    </source>
</evidence>
<keyword evidence="4 5" id="KW-0173">Coenzyme A biosynthesis</keyword>
<dbReference type="GO" id="GO:0005524">
    <property type="term" value="F:ATP binding"/>
    <property type="evidence" value="ECO:0007669"/>
    <property type="project" value="UniProtKB-UniRule"/>
</dbReference>
<keyword evidence="3 5" id="KW-0067">ATP-binding</keyword>
<dbReference type="PANTHER" id="PTHR10695:SF46">
    <property type="entry name" value="BIFUNCTIONAL COENZYME A SYNTHASE-RELATED"/>
    <property type="match status" value="1"/>
</dbReference>
<protein>
    <recommendedName>
        <fullName evidence="5 6">Dephospho-CoA kinase</fullName>
        <ecNumber evidence="5 6">2.7.1.24</ecNumber>
    </recommendedName>
    <alternativeName>
        <fullName evidence="5">Dephosphocoenzyme A kinase</fullName>
    </alternativeName>
</protein>
<dbReference type="GO" id="GO:0005737">
    <property type="term" value="C:cytoplasm"/>
    <property type="evidence" value="ECO:0007669"/>
    <property type="project" value="UniProtKB-SubCell"/>
</dbReference>
<dbReference type="EMBL" id="CP021255">
    <property type="protein sequence ID" value="AVD71930.1"/>
    <property type="molecule type" value="Genomic_DNA"/>
</dbReference>
<dbReference type="AlphaFoldDB" id="A0A2L1GQJ5"/>
<dbReference type="NCBIfam" id="TIGR00152">
    <property type="entry name" value="dephospho-CoA kinase"/>
    <property type="match status" value="1"/>
</dbReference>
<dbReference type="GO" id="GO:0004140">
    <property type="term" value="F:dephospho-CoA kinase activity"/>
    <property type="evidence" value="ECO:0007669"/>
    <property type="project" value="UniProtKB-UniRule"/>
</dbReference>
<dbReference type="InterPro" id="IPR001977">
    <property type="entry name" value="Depp_CoAkinase"/>
</dbReference>
<keyword evidence="2 5" id="KW-0547">Nucleotide-binding</keyword>
<evidence type="ECO:0000256" key="2">
    <source>
        <dbReference type="ARBA" id="ARBA00022741"/>
    </source>
</evidence>
<sequence>MILGVTGGIGSGKSSVSRLLASYCLAPLVDMDHCCRSLLDQGQPGWQALHAAFGTGYERPDGAIDRPCLRAALFADAGLRQQVDSLLHPVALARMREEIARCGGAPLVLVEVPLLYEAGWQQHMDAVLVVYARRAVQFCRLVRRDHVSHKQARQALSAQMDLAAKARLADYVIANNGSWAETRRAAVRLGEALEKRVQESA</sequence>
<organism evidence="7 8">
    <name type="scientific">Desulfobulbus oralis</name>
    <dbReference type="NCBI Taxonomy" id="1986146"/>
    <lineage>
        <taxon>Bacteria</taxon>
        <taxon>Pseudomonadati</taxon>
        <taxon>Thermodesulfobacteriota</taxon>
        <taxon>Desulfobulbia</taxon>
        <taxon>Desulfobulbales</taxon>
        <taxon>Desulfobulbaceae</taxon>
        <taxon>Desulfobulbus</taxon>
    </lineage>
</organism>
<evidence type="ECO:0000313" key="8">
    <source>
        <dbReference type="Proteomes" id="UP000239867"/>
    </source>
</evidence>
<comment type="similarity">
    <text evidence="1 5">Belongs to the CoaE family.</text>
</comment>
<dbReference type="Proteomes" id="UP000239867">
    <property type="component" value="Chromosome"/>
</dbReference>
<evidence type="ECO:0000256" key="5">
    <source>
        <dbReference type="HAMAP-Rule" id="MF_00376"/>
    </source>
</evidence>
<dbReference type="GO" id="GO:0015937">
    <property type="term" value="P:coenzyme A biosynthetic process"/>
    <property type="evidence" value="ECO:0007669"/>
    <property type="project" value="UniProtKB-UniRule"/>
</dbReference>
<dbReference type="EC" id="2.7.1.24" evidence="5 6"/>
<keyword evidence="5 7" id="KW-0418">Kinase</keyword>
<dbReference type="SUPFAM" id="SSF52540">
    <property type="entry name" value="P-loop containing nucleoside triphosphate hydrolases"/>
    <property type="match status" value="1"/>
</dbReference>
<evidence type="ECO:0000256" key="1">
    <source>
        <dbReference type="ARBA" id="ARBA00009018"/>
    </source>
</evidence>
<dbReference type="InterPro" id="IPR027417">
    <property type="entry name" value="P-loop_NTPase"/>
</dbReference>
<comment type="catalytic activity">
    <reaction evidence="5">
        <text>3'-dephospho-CoA + ATP = ADP + CoA + H(+)</text>
        <dbReference type="Rhea" id="RHEA:18245"/>
        <dbReference type="ChEBI" id="CHEBI:15378"/>
        <dbReference type="ChEBI" id="CHEBI:30616"/>
        <dbReference type="ChEBI" id="CHEBI:57287"/>
        <dbReference type="ChEBI" id="CHEBI:57328"/>
        <dbReference type="ChEBI" id="CHEBI:456216"/>
        <dbReference type="EC" id="2.7.1.24"/>
    </reaction>
</comment>
<dbReference type="PANTHER" id="PTHR10695">
    <property type="entry name" value="DEPHOSPHO-COA KINASE-RELATED"/>
    <property type="match status" value="1"/>
</dbReference>
<evidence type="ECO:0000313" key="7">
    <source>
        <dbReference type="EMBL" id="AVD71930.1"/>
    </source>
</evidence>
<evidence type="ECO:0000256" key="3">
    <source>
        <dbReference type="ARBA" id="ARBA00022840"/>
    </source>
</evidence>
<comment type="function">
    <text evidence="5">Catalyzes the phosphorylation of the 3'-hydroxyl group of dephosphocoenzyme A to form coenzyme A.</text>
</comment>
<gene>
    <name evidence="5" type="primary">coaE</name>
    <name evidence="7" type="ORF">CAY53_10980</name>
</gene>
<comment type="pathway">
    <text evidence="5">Cofactor biosynthesis; coenzyme A biosynthesis; CoA from (R)-pantothenate: step 5/5.</text>
</comment>
<proteinExistence type="inferred from homology"/>
<accession>A0A2L1GQJ5</accession>
<dbReference type="CDD" id="cd02022">
    <property type="entry name" value="DPCK"/>
    <property type="match status" value="1"/>
</dbReference>
<keyword evidence="5" id="KW-0963">Cytoplasm</keyword>
<dbReference type="KEGG" id="deo:CAY53_10980"/>
<dbReference type="UniPathway" id="UPA00241">
    <property type="reaction ID" value="UER00356"/>
</dbReference>
<dbReference type="HAMAP" id="MF_00376">
    <property type="entry name" value="Dephospho_CoA_kinase"/>
    <property type="match status" value="1"/>
</dbReference>
<dbReference type="PROSITE" id="PS51219">
    <property type="entry name" value="DPCK"/>
    <property type="match status" value="1"/>
</dbReference>
<dbReference type="Pfam" id="PF01121">
    <property type="entry name" value="CoaE"/>
    <property type="match status" value="1"/>
</dbReference>
<reference evidence="7 8" key="1">
    <citation type="journal article" date="2018" name="MBio">
        <title>Insights into the evolution of host association through the isolation and characterization of a novel human periodontal pathobiont, Desulfobulbus oralis.</title>
        <authorList>
            <person name="Cross K.L."/>
            <person name="Chirania P."/>
            <person name="Xiong W."/>
            <person name="Beall C.J."/>
            <person name="Elkins J.G."/>
            <person name="Giannone R.J."/>
            <person name="Griffen A.L."/>
            <person name="Guss A.M."/>
            <person name="Hettich R.L."/>
            <person name="Joshi S.S."/>
            <person name="Mokrzan E.M."/>
            <person name="Martin R.K."/>
            <person name="Zhulin I.B."/>
            <person name="Leys E.J."/>
            <person name="Podar M."/>
        </authorList>
    </citation>
    <scope>NUCLEOTIDE SEQUENCE [LARGE SCALE GENOMIC DNA]</scope>
    <source>
        <strain evidence="7 8">ORNL</strain>
    </source>
</reference>
<comment type="subcellular location">
    <subcellularLocation>
        <location evidence="5">Cytoplasm</location>
    </subcellularLocation>
</comment>
<dbReference type="Gene3D" id="3.40.50.300">
    <property type="entry name" value="P-loop containing nucleotide triphosphate hydrolases"/>
    <property type="match status" value="1"/>
</dbReference>
<keyword evidence="8" id="KW-1185">Reference proteome</keyword>
<feature type="binding site" evidence="5">
    <location>
        <begin position="10"/>
        <end position="15"/>
    </location>
    <ligand>
        <name>ATP</name>
        <dbReference type="ChEBI" id="CHEBI:30616"/>
    </ligand>
</feature>
<dbReference type="OrthoDB" id="9812943at2"/>
<keyword evidence="5" id="KW-0808">Transferase</keyword>
<name>A0A2L1GQJ5_9BACT</name>